<accession>A0ABV4AXD8</accession>
<keyword evidence="5 6" id="KW-0472">Membrane</keyword>
<keyword evidence="3 6" id="KW-0812">Transmembrane</keyword>
<dbReference type="EMBL" id="JBGBDC010000001">
    <property type="protein sequence ID" value="MEY2249884.1"/>
    <property type="molecule type" value="Genomic_DNA"/>
</dbReference>
<feature type="transmembrane region" description="Helical" evidence="6">
    <location>
        <begin position="84"/>
        <end position="102"/>
    </location>
</feature>
<comment type="subcellular location">
    <subcellularLocation>
        <location evidence="1">Cell membrane</location>
        <topology evidence="1">Multi-pass membrane protein</topology>
    </subcellularLocation>
</comment>
<evidence type="ECO:0000256" key="5">
    <source>
        <dbReference type="ARBA" id="ARBA00023136"/>
    </source>
</evidence>
<evidence type="ECO:0000313" key="8">
    <source>
        <dbReference type="Proteomes" id="UP001562178"/>
    </source>
</evidence>
<protein>
    <submittedName>
        <fullName evidence="7">CidA/LrgA family protein</fullName>
    </submittedName>
</protein>
<keyword evidence="4 6" id="KW-1133">Transmembrane helix</keyword>
<dbReference type="RefSeq" id="WP_369458932.1">
    <property type="nucleotide sequence ID" value="NZ_JBGBDC010000001.1"/>
</dbReference>
<sequence>MTSDKWVAGEGRSTDKGLPRQARQAARTLWQVALLCAIWLVAEALRSHMGWRIPAGLIGFAALALGLFSRAVPGRWLAQGTRWLLSDMLLFFIPAMLVIINYGDLVRSQGLRIVLVIVLSTACVMVATALVVDAVYRLELHLAQRKRRQERGAKAAAGGVR</sequence>
<proteinExistence type="predicted"/>
<dbReference type="PANTHER" id="PTHR33931">
    <property type="entry name" value="HOLIN-LIKE PROTEIN CIDA-RELATED"/>
    <property type="match status" value="1"/>
</dbReference>
<dbReference type="Proteomes" id="UP001562178">
    <property type="component" value="Unassembled WGS sequence"/>
</dbReference>
<organism evidence="7 8">
    <name type="scientific">Comamonas sediminis</name>
    <dbReference type="NCBI Taxonomy" id="1783360"/>
    <lineage>
        <taxon>Bacteria</taxon>
        <taxon>Pseudomonadati</taxon>
        <taxon>Pseudomonadota</taxon>
        <taxon>Betaproteobacteria</taxon>
        <taxon>Burkholderiales</taxon>
        <taxon>Comamonadaceae</taxon>
        <taxon>Comamonas</taxon>
    </lineage>
</organism>
<feature type="transmembrane region" description="Helical" evidence="6">
    <location>
        <begin position="114"/>
        <end position="138"/>
    </location>
</feature>
<keyword evidence="8" id="KW-1185">Reference proteome</keyword>
<feature type="transmembrane region" description="Helical" evidence="6">
    <location>
        <begin position="51"/>
        <end position="72"/>
    </location>
</feature>
<dbReference type="Pfam" id="PF03788">
    <property type="entry name" value="LrgA"/>
    <property type="match status" value="1"/>
</dbReference>
<evidence type="ECO:0000256" key="2">
    <source>
        <dbReference type="ARBA" id="ARBA00022475"/>
    </source>
</evidence>
<gene>
    <name evidence="7" type="ORF">AB7A72_02610</name>
</gene>
<evidence type="ECO:0000256" key="3">
    <source>
        <dbReference type="ARBA" id="ARBA00022692"/>
    </source>
</evidence>
<evidence type="ECO:0000256" key="6">
    <source>
        <dbReference type="SAM" id="Phobius"/>
    </source>
</evidence>
<name>A0ABV4AXD8_9BURK</name>
<keyword evidence="2" id="KW-1003">Cell membrane</keyword>
<dbReference type="InterPro" id="IPR005538">
    <property type="entry name" value="LrgA/CidA"/>
</dbReference>
<feature type="transmembrane region" description="Helical" evidence="6">
    <location>
        <begin position="28"/>
        <end position="45"/>
    </location>
</feature>
<evidence type="ECO:0000256" key="4">
    <source>
        <dbReference type="ARBA" id="ARBA00022989"/>
    </source>
</evidence>
<evidence type="ECO:0000313" key="7">
    <source>
        <dbReference type="EMBL" id="MEY2249884.1"/>
    </source>
</evidence>
<dbReference type="PANTHER" id="PTHR33931:SF2">
    <property type="entry name" value="HOLIN-LIKE PROTEIN CIDA"/>
    <property type="match status" value="1"/>
</dbReference>
<reference evidence="7 8" key="1">
    <citation type="journal article" date="2016" name="Int. J. Syst. Evol. Microbiol.">
        <title>Description of Comamonas sediminis sp. nov., isolated from lagoon sediments.</title>
        <authorList>
            <person name="Subhash Y."/>
            <person name="Bang J.J."/>
            <person name="You T.H."/>
            <person name="Lee S.S."/>
        </authorList>
    </citation>
    <scope>NUCLEOTIDE SEQUENCE [LARGE SCALE GENOMIC DNA]</scope>
    <source>
        <strain evidence="7 8">JCM 31169</strain>
    </source>
</reference>
<comment type="caution">
    <text evidence="7">The sequence shown here is derived from an EMBL/GenBank/DDBJ whole genome shotgun (WGS) entry which is preliminary data.</text>
</comment>
<evidence type="ECO:0000256" key="1">
    <source>
        <dbReference type="ARBA" id="ARBA00004651"/>
    </source>
</evidence>